<organism evidence="4 5">
    <name type="scientific">Pedobacter changchengzhani</name>
    <dbReference type="NCBI Taxonomy" id="2529274"/>
    <lineage>
        <taxon>Bacteria</taxon>
        <taxon>Pseudomonadati</taxon>
        <taxon>Bacteroidota</taxon>
        <taxon>Sphingobacteriia</taxon>
        <taxon>Sphingobacteriales</taxon>
        <taxon>Sphingobacteriaceae</taxon>
        <taxon>Pedobacter</taxon>
    </lineage>
</organism>
<feature type="chain" id="PRO_5020769271" evidence="2">
    <location>
        <begin position="21"/>
        <end position="238"/>
    </location>
</feature>
<keyword evidence="1" id="KW-0472">Membrane</keyword>
<sequence>MNKIFFLFIILFALSIQLHAQDMYKVKADKLRVRETNDPKSKIIGFLPQNENVAVLDTTNAKFYKIKVTNGQGWVSKEFLEKIASAKKPEVKAAVALEIPKTAKSYSDLIFFIVVALIMGFILYFIFKYSKQNKILIGLTTIIVLIVIYFCFVTFVKEKVITGVYVNDVEAQYKSFDFKSKDSVEVKDIYTDSTFTTKYTIDGDMIKMYDQQNTILLLIRNENTLVGEGFTKGNFSKK</sequence>
<evidence type="ECO:0000256" key="2">
    <source>
        <dbReference type="SAM" id="SignalP"/>
    </source>
</evidence>
<gene>
    <name evidence="4" type="ORF">EZJ43_16010</name>
</gene>
<dbReference type="Gene3D" id="2.30.30.40">
    <property type="entry name" value="SH3 Domains"/>
    <property type="match status" value="1"/>
</dbReference>
<dbReference type="Pfam" id="PF08239">
    <property type="entry name" value="SH3_3"/>
    <property type="match status" value="1"/>
</dbReference>
<name>A0A4R5MHC8_9SPHI</name>
<feature type="signal peptide" evidence="2">
    <location>
        <begin position="1"/>
        <end position="20"/>
    </location>
</feature>
<keyword evidence="2" id="KW-0732">Signal</keyword>
<dbReference type="AlphaFoldDB" id="A0A4R5MHC8"/>
<evidence type="ECO:0000313" key="4">
    <source>
        <dbReference type="EMBL" id="TDG34947.1"/>
    </source>
</evidence>
<evidence type="ECO:0000256" key="1">
    <source>
        <dbReference type="SAM" id="Phobius"/>
    </source>
</evidence>
<dbReference type="Proteomes" id="UP000295668">
    <property type="component" value="Unassembled WGS sequence"/>
</dbReference>
<reference evidence="4 5" key="1">
    <citation type="submission" date="2019-02" db="EMBL/GenBank/DDBJ databases">
        <title>Pedobacter sp. nov., a novel speices isolated from soil of pinguins habitat in Antarcitica.</title>
        <authorList>
            <person name="He R.-H."/>
        </authorList>
    </citation>
    <scope>NUCLEOTIDE SEQUENCE [LARGE SCALE GENOMIC DNA]</scope>
    <source>
        <strain evidence="4 5">E01020</strain>
    </source>
</reference>
<evidence type="ECO:0000259" key="3">
    <source>
        <dbReference type="SMART" id="SM00287"/>
    </source>
</evidence>
<evidence type="ECO:0000313" key="5">
    <source>
        <dbReference type="Proteomes" id="UP000295668"/>
    </source>
</evidence>
<feature type="domain" description="SH3b" evidence="3">
    <location>
        <begin position="21"/>
        <end position="84"/>
    </location>
</feature>
<comment type="caution">
    <text evidence="4">The sequence shown here is derived from an EMBL/GenBank/DDBJ whole genome shotgun (WGS) entry which is preliminary data.</text>
</comment>
<feature type="transmembrane region" description="Helical" evidence="1">
    <location>
        <begin position="136"/>
        <end position="156"/>
    </location>
</feature>
<feature type="transmembrane region" description="Helical" evidence="1">
    <location>
        <begin position="109"/>
        <end position="127"/>
    </location>
</feature>
<dbReference type="InterPro" id="IPR003646">
    <property type="entry name" value="SH3-like_bac-type"/>
</dbReference>
<dbReference type="RefSeq" id="WP_133263728.1">
    <property type="nucleotide sequence ID" value="NZ_SJCY01000015.1"/>
</dbReference>
<dbReference type="OrthoDB" id="761626at2"/>
<keyword evidence="1" id="KW-1133">Transmembrane helix</keyword>
<keyword evidence="5" id="KW-1185">Reference proteome</keyword>
<protein>
    <submittedName>
        <fullName evidence="4">SH3 domain-containing protein</fullName>
    </submittedName>
</protein>
<dbReference type="SMART" id="SM00287">
    <property type="entry name" value="SH3b"/>
    <property type="match status" value="1"/>
</dbReference>
<proteinExistence type="predicted"/>
<keyword evidence="1" id="KW-0812">Transmembrane</keyword>
<accession>A0A4R5MHC8</accession>
<dbReference type="EMBL" id="SJCY01000015">
    <property type="protein sequence ID" value="TDG34947.1"/>
    <property type="molecule type" value="Genomic_DNA"/>
</dbReference>